<dbReference type="InterPro" id="IPR011033">
    <property type="entry name" value="PRC_barrel-like_sf"/>
</dbReference>
<evidence type="ECO:0000313" key="4">
    <source>
        <dbReference type="EMBL" id="SDD88657.1"/>
    </source>
</evidence>
<reference evidence="4 5" key="1">
    <citation type="submission" date="2016-10" db="EMBL/GenBank/DDBJ databases">
        <authorList>
            <person name="de Groot N.N."/>
        </authorList>
    </citation>
    <scope>NUCLEOTIDE SEQUENCE [LARGE SCALE GENOMIC DNA]</scope>
    <source>
        <strain evidence="4 5">CPCC 100156</strain>
    </source>
</reference>
<dbReference type="STRING" id="938405.SAMN02927895_03929"/>
<dbReference type="EMBL" id="FMZX01000014">
    <property type="protein sequence ID" value="SDD88657.1"/>
    <property type="molecule type" value="Genomic_DNA"/>
</dbReference>
<dbReference type="RefSeq" id="WP_090664335.1">
    <property type="nucleotide sequence ID" value="NZ_FMZX01000014.1"/>
</dbReference>
<feature type="transmembrane region" description="Helical" evidence="1">
    <location>
        <begin position="12"/>
        <end position="31"/>
    </location>
</feature>
<dbReference type="Pfam" id="PF03967">
    <property type="entry name" value="PRCH"/>
    <property type="match status" value="1"/>
</dbReference>
<protein>
    <submittedName>
        <fullName evidence="4">Photosynthetic reaction center H subunit</fullName>
    </submittedName>
</protein>
<keyword evidence="1" id="KW-0472">Membrane</keyword>
<dbReference type="Pfam" id="PF05239">
    <property type="entry name" value="PRC"/>
    <property type="match status" value="1"/>
</dbReference>
<proteinExistence type="predicted"/>
<dbReference type="Gene3D" id="4.10.540.10">
    <property type="entry name" value="Photosynthetic reaction centre, H subunit, N-terminal domain"/>
    <property type="match status" value="1"/>
</dbReference>
<dbReference type="Gene3D" id="3.90.50.10">
    <property type="entry name" value="Photosynthetic Reaction Center, subunit H, domain 2"/>
    <property type="match status" value="1"/>
</dbReference>
<name>A0A1G6YG06_9PROT</name>
<feature type="domain" description="PRC-barrel" evidence="3">
    <location>
        <begin position="146"/>
        <end position="210"/>
    </location>
</feature>
<sequence length="258" mass="28470">MQTGAITSYIDVAQVALYAFWLFFAGLIWYLRQEDKREGYPLESDRSPYVTVEGLPPMPRPKSLQLAHGGTIVPHREERNLDGLLIPTAPWPGAPMQPLGDPMKDGVGPASYALRADVPDLTFDQQLPKIVPLRAAEGYYLAAQDPDPRGYQVVTAEGRIAGTVVDCWVDRSETVVRYLEADAEGSSGARRVVFPMALARVDARRRIVKVVSVLASQFVEAPMLKDADTITIREEDRISGYFAGGHMYATPQRLGPLI</sequence>
<evidence type="ECO:0000313" key="5">
    <source>
        <dbReference type="Proteomes" id="UP000198925"/>
    </source>
</evidence>
<evidence type="ECO:0000256" key="1">
    <source>
        <dbReference type="SAM" id="Phobius"/>
    </source>
</evidence>
<dbReference type="InterPro" id="IPR005652">
    <property type="entry name" value="Photo_RC_H"/>
</dbReference>
<evidence type="ECO:0000259" key="2">
    <source>
        <dbReference type="Pfam" id="PF03967"/>
    </source>
</evidence>
<feature type="domain" description="Photosynthetic reaction centre H subunit N-terminal" evidence="2">
    <location>
        <begin position="5"/>
        <end position="134"/>
    </location>
</feature>
<dbReference type="GO" id="GO:0030077">
    <property type="term" value="C:plasma membrane light-harvesting complex"/>
    <property type="evidence" value="ECO:0007669"/>
    <property type="project" value="InterPro"/>
</dbReference>
<dbReference type="InterPro" id="IPR037097">
    <property type="entry name" value="Photo_RC_H_N_sf"/>
</dbReference>
<keyword evidence="5" id="KW-1185">Reference proteome</keyword>
<evidence type="ECO:0000259" key="3">
    <source>
        <dbReference type="Pfam" id="PF05239"/>
    </source>
</evidence>
<keyword evidence="1" id="KW-1133">Transmembrane helix</keyword>
<dbReference type="SUPFAM" id="SSF50346">
    <property type="entry name" value="PRC-barrel domain"/>
    <property type="match status" value="1"/>
</dbReference>
<dbReference type="InterPro" id="IPR027275">
    <property type="entry name" value="PRC-brl_dom"/>
</dbReference>
<dbReference type="GO" id="GO:0019684">
    <property type="term" value="P:photosynthesis, light reaction"/>
    <property type="evidence" value="ECO:0007669"/>
    <property type="project" value="InterPro"/>
</dbReference>
<organism evidence="4 5">
    <name type="scientific">Belnapia rosea</name>
    <dbReference type="NCBI Taxonomy" id="938405"/>
    <lineage>
        <taxon>Bacteria</taxon>
        <taxon>Pseudomonadati</taxon>
        <taxon>Pseudomonadota</taxon>
        <taxon>Alphaproteobacteria</taxon>
        <taxon>Acetobacterales</taxon>
        <taxon>Roseomonadaceae</taxon>
        <taxon>Belnapia</taxon>
    </lineage>
</organism>
<gene>
    <name evidence="4" type="ORF">SAMN04487779_101428</name>
</gene>
<dbReference type="Proteomes" id="UP000198925">
    <property type="component" value="Unassembled WGS sequence"/>
</dbReference>
<dbReference type="AlphaFoldDB" id="A0A1G6YG06"/>
<dbReference type="InterPro" id="IPR015810">
    <property type="entry name" value="Photo_RC_H_N"/>
</dbReference>
<keyword evidence="1" id="KW-0812">Transmembrane</keyword>
<accession>A0A1G6YG06</accession>
<dbReference type="NCBIfam" id="TIGR01150">
    <property type="entry name" value="puhA"/>
    <property type="match status" value="1"/>
</dbReference>
<dbReference type="InterPro" id="IPR014747">
    <property type="entry name" value="Bac_photo_RC_H_C"/>
</dbReference>
<dbReference type="SUPFAM" id="SSF81490">
    <property type="entry name" value="Photosystem II reaction centre subunit H, transmembrane region"/>
    <property type="match status" value="1"/>
</dbReference>